<name>A0A2S9XIV9_9BACT</name>
<proteinExistence type="predicted"/>
<accession>A0A2S9XIV9</accession>
<protein>
    <submittedName>
        <fullName evidence="1">Uncharacterized protein</fullName>
    </submittedName>
</protein>
<evidence type="ECO:0000313" key="1">
    <source>
        <dbReference type="EMBL" id="PRP92783.1"/>
    </source>
</evidence>
<comment type="caution">
    <text evidence="1">The sequence shown here is derived from an EMBL/GenBank/DDBJ whole genome shotgun (WGS) entry which is preliminary data.</text>
</comment>
<gene>
    <name evidence="1" type="ORF">ENSA7_81530</name>
</gene>
<sequence length="292" mass="32610">MLRRPSPRIGHRRRAQHRPVAIDLEHHAVSDPRIPSVTLVVIAQRLTVMREVDPMAIVPTRPHLTNLEGRLADRVRHALEFGPVERVHLSSQRSTRERTQGLCRVVAVQTRRNATVGQLPPERVAAPILVREQPRVLLAAREIGPRVKPALRVHGRLVQLLFDHIELLERKQPITREVRERLGVPGLDHAEAPKLALLPVEVPVVIREVLDVALARDVVEVLDAIDDVHGKRQLGQPGPPGSLVGQVELRRRGVADPRLRAHVVLGRDQQVRLRAAGQINVAKHAPATGRVR</sequence>
<organism evidence="1 2">
    <name type="scientific">Enhygromyxa salina</name>
    <dbReference type="NCBI Taxonomy" id="215803"/>
    <lineage>
        <taxon>Bacteria</taxon>
        <taxon>Pseudomonadati</taxon>
        <taxon>Myxococcota</taxon>
        <taxon>Polyangia</taxon>
        <taxon>Nannocystales</taxon>
        <taxon>Nannocystaceae</taxon>
        <taxon>Enhygromyxa</taxon>
    </lineage>
</organism>
<reference evidence="1 2" key="1">
    <citation type="submission" date="2018-03" db="EMBL/GenBank/DDBJ databases">
        <title>Draft Genome Sequences of the Obligatory Marine Myxobacteria Enhygromyxa salina SWB007.</title>
        <authorList>
            <person name="Poehlein A."/>
            <person name="Moghaddam J.A."/>
            <person name="Harms H."/>
            <person name="Alanjari M."/>
            <person name="Koenig G.M."/>
            <person name="Daniel R."/>
            <person name="Schaeberle T.F."/>
        </authorList>
    </citation>
    <scope>NUCLEOTIDE SEQUENCE [LARGE SCALE GENOMIC DNA]</scope>
    <source>
        <strain evidence="1 2">SWB007</strain>
    </source>
</reference>
<dbReference type="Proteomes" id="UP000238823">
    <property type="component" value="Unassembled WGS sequence"/>
</dbReference>
<dbReference type="EMBL" id="PVNL01000153">
    <property type="protein sequence ID" value="PRP92783.1"/>
    <property type="molecule type" value="Genomic_DNA"/>
</dbReference>
<dbReference type="AlphaFoldDB" id="A0A2S9XIV9"/>
<evidence type="ECO:0000313" key="2">
    <source>
        <dbReference type="Proteomes" id="UP000238823"/>
    </source>
</evidence>